<dbReference type="RefSeq" id="WP_106207885.1">
    <property type="nucleotide sequence ID" value="NZ_PVZF01000002.1"/>
</dbReference>
<dbReference type="AlphaFoldDB" id="A0A2T0R7W7"/>
<evidence type="ECO:0000313" key="2">
    <source>
        <dbReference type="Proteomes" id="UP000238083"/>
    </source>
</evidence>
<dbReference type="SUPFAM" id="SSF102462">
    <property type="entry name" value="Peptidyl-tRNA hydrolase II"/>
    <property type="match status" value="1"/>
</dbReference>
<reference evidence="1 2" key="1">
    <citation type="submission" date="2018-03" db="EMBL/GenBank/DDBJ databases">
        <title>Genomic Encyclopedia of Archaeal and Bacterial Type Strains, Phase II (KMG-II): from individual species to whole genera.</title>
        <authorList>
            <person name="Goeker M."/>
        </authorList>
    </citation>
    <scope>NUCLEOTIDE SEQUENCE [LARGE SCALE GENOMIC DNA]</scope>
    <source>
        <strain evidence="1 2">DSM 19711</strain>
    </source>
</reference>
<sequence>MTDPDEVDPWSLSLVARVERDPAPTHTDTLVAAARAVVLLLSDPRVTEPDGELRAAVQAWRDRRIRKICRRARGAKWDRTAGLPHAEASSGDAVVRVFAPHPRDDVPDLLRPLQVGGLDLSDPEDLAVPGPDGVLTIRLTPGVTMSTGKAAAQVGHAAQLALERLPQAGRWQESGSGVRVVVGAPVLPEHERVDVRDGGFTEVPPGTVTASAGFEGTV</sequence>
<gene>
    <name evidence="1" type="ORF">CLV37_102214</name>
</gene>
<evidence type="ECO:0000313" key="1">
    <source>
        <dbReference type="EMBL" id="PRY17255.1"/>
    </source>
</evidence>
<dbReference type="Proteomes" id="UP000238083">
    <property type="component" value="Unassembled WGS sequence"/>
</dbReference>
<comment type="caution">
    <text evidence="1">The sequence shown here is derived from an EMBL/GenBank/DDBJ whole genome shotgun (WGS) entry which is preliminary data.</text>
</comment>
<dbReference type="EMBL" id="PVZF01000002">
    <property type="protein sequence ID" value="PRY17255.1"/>
    <property type="molecule type" value="Genomic_DNA"/>
</dbReference>
<proteinExistence type="predicted"/>
<accession>A0A2T0R7W7</accession>
<protein>
    <submittedName>
        <fullName evidence="1">Uncharacterized protein</fullName>
    </submittedName>
</protein>
<organism evidence="1 2">
    <name type="scientific">Kineococcus rhizosphaerae</name>
    <dbReference type="NCBI Taxonomy" id="559628"/>
    <lineage>
        <taxon>Bacteria</taxon>
        <taxon>Bacillati</taxon>
        <taxon>Actinomycetota</taxon>
        <taxon>Actinomycetes</taxon>
        <taxon>Kineosporiales</taxon>
        <taxon>Kineosporiaceae</taxon>
        <taxon>Kineococcus</taxon>
    </lineage>
</organism>
<keyword evidence="2" id="KW-1185">Reference proteome</keyword>
<dbReference type="InterPro" id="IPR023476">
    <property type="entry name" value="Pep_tRNA_hydro_II_dom_sf"/>
</dbReference>
<dbReference type="OrthoDB" id="5184773at2"/>
<name>A0A2T0R7W7_9ACTN</name>